<evidence type="ECO:0000256" key="2">
    <source>
        <dbReference type="SAM" id="Phobius"/>
    </source>
</evidence>
<dbReference type="InterPro" id="IPR051943">
    <property type="entry name" value="TRAFAC_Dynamin-like_GTPase"/>
</dbReference>
<accession>A0ABU3WRA2</accession>
<dbReference type="EMBL" id="WBMO01000001">
    <property type="protein sequence ID" value="MDV2476534.1"/>
    <property type="molecule type" value="Genomic_DNA"/>
</dbReference>
<feature type="coiled-coil region" evidence="1">
    <location>
        <begin position="527"/>
        <end position="565"/>
    </location>
</feature>
<keyword evidence="2" id="KW-1133">Transmembrane helix</keyword>
<name>A0ABU3WRA2_9NOCA</name>
<proteinExistence type="predicted"/>
<dbReference type="InterPro" id="IPR045063">
    <property type="entry name" value="Dynamin_N"/>
</dbReference>
<dbReference type="Proteomes" id="UP001275440">
    <property type="component" value="Unassembled WGS sequence"/>
</dbReference>
<protein>
    <recommendedName>
        <fullName evidence="3">Dynamin N-terminal domain-containing protein</fullName>
    </recommendedName>
</protein>
<evidence type="ECO:0000259" key="3">
    <source>
        <dbReference type="Pfam" id="PF00350"/>
    </source>
</evidence>
<keyword evidence="5" id="KW-1185">Reference proteome</keyword>
<evidence type="ECO:0000256" key="1">
    <source>
        <dbReference type="SAM" id="Coils"/>
    </source>
</evidence>
<feature type="domain" description="Dynamin N-terminal" evidence="3">
    <location>
        <begin position="37"/>
        <end position="199"/>
    </location>
</feature>
<comment type="caution">
    <text evidence="4">The sequence shown here is derived from an EMBL/GenBank/DDBJ whole genome shotgun (WGS) entry which is preliminary data.</text>
</comment>
<feature type="transmembrane region" description="Helical" evidence="2">
    <location>
        <begin position="450"/>
        <end position="478"/>
    </location>
</feature>
<gene>
    <name evidence="4" type="ORF">F8M49_16575</name>
</gene>
<keyword evidence="2" id="KW-0472">Membrane</keyword>
<dbReference type="Pfam" id="PF00350">
    <property type="entry name" value="Dynamin_N"/>
    <property type="match status" value="1"/>
</dbReference>
<dbReference type="InterPro" id="IPR027417">
    <property type="entry name" value="P-loop_NTPase"/>
</dbReference>
<evidence type="ECO:0000313" key="5">
    <source>
        <dbReference type="Proteomes" id="UP001275440"/>
    </source>
</evidence>
<dbReference type="PANTHER" id="PTHR43681">
    <property type="entry name" value="TRANSMEMBRANE GTPASE FZO"/>
    <property type="match status" value="1"/>
</dbReference>
<dbReference type="Gene3D" id="3.40.50.300">
    <property type="entry name" value="P-loop containing nucleotide triphosphate hydrolases"/>
    <property type="match status" value="1"/>
</dbReference>
<organism evidence="4 5">
    <name type="scientific">Rhodococcus zopfii</name>
    <dbReference type="NCBI Taxonomy" id="43772"/>
    <lineage>
        <taxon>Bacteria</taxon>
        <taxon>Bacillati</taxon>
        <taxon>Actinomycetota</taxon>
        <taxon>Actinomycetes</taxon>
        <taxon>Mycobacteriales</taxon>
        <taxon>Nocardiaceae</taxon>
        <taxon>Rhodococcus</taxon>
    </lineage>
</organism>
<dbReference type="PANTHER" id="PTHR43681:SF1">
    <property type="entry name" value="SARCALUMENIN"/>
    <property type="match status" value="1"/>
</dbReference>
<sequence length="590" mass="63879">MADLVTGAGKVLRAYGRNSVADRADRKLSGDGRTRSVVVVGEIKRGKSMLVNALIGRDGVTVDDVENATAVSIRFVPADAEKPEGTAELVFPDGNRRIPHSELADWTTTGGRYVSDPAIEALPVAAVVSVASRRLETATIVDTPGVGGLDPRHAGLARQSADQAAVLVMVCDASTPITEPEMQFLRESAAGVENVVVAVTKTDKATTRWEDIVAENRRSIAEHVGRDIPVVPVSSVRALAAEDAGLPGELRDRAVTFSGIPALWSAIEKSLTAAERSPATDALRTCLEGLREIERTIEDELAVVKSGEAAIPDLSAELERLRNLKDEAQHWEQHLQRDLTLARQQAATRLDEHLTRVREDWTTRINKSSMDVLRKSPQVFTARIQTDLLEAMATTAEGFLADLERITTDLFDSAEEWERIREIAIASMRTDPLVTNEVTSKRQGLLDPSILSMGMIGTTMLGAMIGVGAVAGVVWVAVNLGFRAMRAGKTNLLTWLRETIATARTATTRMLDATLATTRPEIVLGRRRSLQERITVLQKQIEEAKRSAQADAAAREANVTRLEKNLRITRGKITPIEAALGAPSTTAVPA</sequence>
<dbReference type="SUPFAM" id="SSF52540">
    <property type="entry name" value="P-loop containing nucleoside triphosphate hydrolases"/>
    <property type="match status" value="1"/>
</dbReference>
<reference evidence="4 5" key="1">
    <citation type="submission" date="2019-10" db="EMBL/GenBank/DDBJ databases">
        <title>Draft Genome Assembly of Rhodococcus zopfii DSM44189.</title>
        <authorList>
            <person name="Sutton J.M."/>
            <person name="Akob D.M."/>
            <person name="Bushman T.J."/>
        </authorList>
    </citation>
    <scope>NUCLEOTIDE SEQUENCE [LARGE SCALE GENOMIC DNA]</scope>
    <source>
        <strain evidence="4 5">DSM 44189</strain>
    </source>
</reference>
<keyword evidence="2" id="KW-0812">Transmembrane</keyword>
<evidence type="ECO:0000313" key="4">
    <source>
        <dbReference type="EMBL" id="MDV2476534.1"/>
    </source>
</evidence>
<keyword evidence="1" id="KW-0175">Coiled coil</keyword>